<dbReference type="AlphaFoldDB" id="A0A3E0D4A1"/>
<comment type="caution">
    <text evidence="1">The sequence shown here is derived from an EMBL/GenBank/DDBJ whole genome shotgun (WGS) entry which is preliminary data.</text>
</comment>
<dbReference type="EMBL" id="QUNG01000035">
    <property type="protein sequence ID" value="REG77500.1"/>
    <property type="molecule type" value="Genomic_DNA"/>
</dbReference>
<gene>
    <name evidence="1" type="ORF">DFP81_1352</name>
</gene>
<protein>
    <submittedName>
        <fullName evidence="1">Uncharacterized protein</fullName>
    </submittedName>
</protein>
<proteinExistence type="predicted"/>
<organism evidence="1 2">
    <name type="scientific">Marinomonas pollencensis</name>
    <dbReference type="NCBI Taxonomy" id="491954"/>
    <lineage>
        <taxon>Bacteria</taxon>
        <taxon>Pseudomonadati</taxon>
        <taxon>Pseudomonadota</taxon>
        <taxon>Gammaproteobacteria</taxon>
        <taxon>Oceanospirillales</taxon>
        <taxon>Oceanospirillaceae</taxon>
        <taxon>Marinomonas</taxon>
    </lineage>
</organism>
<accession>A0A3E0D4A1</accession>
<evidence type="ECO:0000313" key="1">
    <source>
        <dbReference type="EMBL" id="REG77500.1"/>
    </source>
</evidence>
<name>A0A3E0D4A1_9GAMM</name>
<evidence type="ECO:0000313" key="2">
    <source>
        <dbReference type="Proteomes" id="UP000256542"/>
    </source>
</evidence>
<reference evidence="1 2" key="1">
    <citation type="submission" date="2018-08" db="EMBL/GenBank/DDBJ databases">
        <title>Genomic Encyclopedia of Type Strains, Phase III (KMG-III): the genomes of soil and plant-associated and newly described type strains.</title>
        <authorList>
            <person name="Whitman W."/>
        </authorList>
    </citation>
    <scope>NUCLEOTIDE SEQUENCE [LARGE SCALE GENOMIC DNA]</scope>
    <source>
        <strain evidence="1 2">CECT 7375</strain>
    </source>
</reference>
<keyword evidence="2" id="KW-1185">Reference proteome</keyword>
<dbReference type="Proteomes" id="UP000256542">
    <property type="component" value="Unassembled WGS sequence"/>
</dbReference>
<sequence>MLVGKKKYLHDLAKLHEHFDILEQIENSLKQEMLFYALDQQGAQIQIISAPLMVE</sequence>
<dbReference type="RefSeq" id="WP_181903142.1">
    <property type="nucleotide sequence ID" value="NZ_QUNG01000035.1"/>
</dbReference>